<dbReference type="InterPro" id="IPR011034">
    <property type="entry name" value="Formyl_transferase-like_C_sf"/>
</dbReference>
<gene>
    <name evidence="7" type="ORF">UFOPK2359_00510</name>
    <name evidence="8" type="ORF">UFOPK3167_00819</name>
</gene>
<dbReference type="InterPro" id="IPR041711">
    <property type="entry name" value="Met-tRNA-FMT_N"/>
</dbReference>
<dbReference type="GO" id="GO:0005829">
    <property type="term" value="C:cytosol"/>
    <property type="evidence" value="ECO:0007669"/>
    <property type="project" value="TreeGrafter"/>
</dbReference>
<dbReference type="PANTHER" id="PTHR11138">
    <property type="entry name" value="METHIONYL-TRNA FORMYLTRANSFERASE"/>
    <property type="match status" value="1"/>
</dbReference>
<evidence type="ECO:0000313" key="7">
    <source>
        <dbReference type="EMBL" id="CAB4678247.1"/>
    </source>
</evidence>
<dbReference type="Gene3D" id="3.40.50.12230">
    <property type="match status" value="1"/>
</dbReference>
<feature type="domain" description="Formyl transferase N-terminal" evidence="5">
    <location>
        <begin position="15"/>
        <end position="173"/>
    </location>
</feature>
<organism evidence="7">
    <name type="scientific">freshwater metagenome</name>
    <dbReference type="NCBI Taxonomy" id="449393"/>
    <lineage>
        <taxon>unclassified sequences</taxon>
        <taxon>metagenomes</taxon>
        <taxon>ecological metagenomes</taxon>
    </lineage>
</organism>
<sequence length="303" mass="32772">MRIGVAATPQVAIPTLDWLLTTSHELAMVITQPDRPAGRGRDLTESPVSAWATSHGITCIKPLAPSELAHVVNDLDLVLTIGYGVILPEEILQLPRFGFLNLHFSLLPAYRGAAPVQRALENGEVTSGLTVFQLDKGMDTGPLFTQIPVGIEPTWRSFEMLEHLARMGPEAFAHTLVKIEQGIKPEPQRGSASIAPKISKEQAKIVWSDSAQAVINRIRAFYPAPCAWSTWKENPIKITQASMAQIDLELKPGQIHCQESKVFVGAALNGVIELGSVIPAGKSEMPAADWARGAHLLGGENFG</sequence>
<dbReference type="GO" id="GO:0004479">
    <property type="term" value="F:methionyl-tRNA formyltransferase activity"/>
    <property type="evidence" value="ECO:0007669"/>
    <property type="project" value="UniProtKB-EC"/>
</dbReference>
<dbReference type="InterPro" id="IPR036477">
    <property type="entry name" value="Formyl_transf_N_sf"/>
</dbReference>
<dbReference type="EC" id="2.1.2.9" evidence="2"/>
<dbReference type="EMBL" id="CAFABF010000036">
    <property type="protein sequence ID" value="CAB4828877.1"/>
    <property type="molecule type" value="Genomic_DNA"/>
</dbReference>
<dbReference type="AlphaFoldDB" id="A0A6J6MWA0"/>
<evidence type="ECO:0000256" key="4">
    <source>
        <dbReference type="ARBA" id="ARBA00022917"/>
    </source>
</evidence>
<dbReference type="CDD" id="cd08704">
    <property type="entry name" value="Met_tRNA_FMT_C"/>
    <property type="match status" value="1"/>
</dbReference>
<evidence type="ECO:0000256" key="2">
    <source>
        <dbReference type="ARBA" id="ARBA00012261"/>
    </source>
</evidence>
<comment type="similarity">
    <text evidence="1">Belongs to the Fmt family.</text>
</comment>
<dbReference type="HAMAP" id="MF_00182">
    <property type="entry name" value="Formyl_trans"/>
    <property type="match status" value="1"/>
</dbReference>
<reference evidence="7" key="1">
    <citation type="submission" date="2020-05" db="EMBL/GenBank/DDBJ databases">
        <authorList>
            <person name="Chiriac C."/>
            <person name="Salcher M."/>
            <person name="Ghai R."/>
            <person name="Kavagutti S V."/>
        </authorList>
    </citation>
    <scope>NUCLEOTIDE SEQUENCE</scope>
</reference>
<accession>A0A6J6MWA0</accession>
<feature type="domain" description="Formyl transferase C-terminal" evidence="6">
    <location>
        <begin position="197"/>
        <end position="294"/>
    </location>
</feature>
<dbReference type="Pfam" id="PF00551">
    <property type="entry name" value="Formyl_trans_N"/>
    <property type="match status" value="1"/>
</dbReference>
<dbReference type="SUPFAM" id="SSF50486">
    <property type="entry name" value="FMT C-terminal domain-like"/>
    <property type="match status" value="1"/>
</dbReference>
<name>A0A6J6MWA0_9ZZZZ</name>
<proteinExistence type="inferred from homology"/>
<evidence type="ECO:0000259" key="6">
    <source>
        <dbReference type="Pfam" id="PF02911"/>
    </source>
</evidence>
<dbReference type="InterPro" id="IPR005793">
    <property type="entry name" value="Formyl_trans_C"/>
</dbReference>
<dbReference type="InterPro" id="IPR005794">
    <property type="entry name" value="Fmt"/>
</dbReference>
<protein>
    <recommendedName>
        <fullName evidence="2">methionyl-tRNA formyltransferase</fullName>
        <ecNumber evidence="2">2.1.2.9</ecNumber>
    </recommendedName>
</protein>
<keyword evidence="4" id="KW-0648">Protein biosynthesis</keyword>
<keyword evidence="3" id="KW-0808">Transferase</keyword>
<dbReference type="Pfam" id="PF02911">
    <property type="entry name" value="Formyl_trans_C"/>
    <property type="match status" value="1"/>
</dbReference>
<evidence type="ECO:0000259" key="5">
    <source>
        <dbReference type="Pfam" id="PF00551"/>
    </source>
</evidence>
<dbReference type="InterPro" id="IPR044135">
    <property type="entry name" value="Met-tRNA-FMT_C"/>
</dbReference>
<dbReference type="InterPro" id="IPR002376">
    <property type="entry name" value="Formyl_transf_N"/>
</dbReference>
<dbReference type="SUPFAM" id="SSF53328">
    <property type="entry name" value="Formyltransferase"/>
    <property type="match status" value="1"/>
</dbReference>
<evidence type="ECO:0000256" key="1">
    <source>
        <dbReference type="ARBA" id="ARBA00010699"/>
    </source>
</evidence>
<dbReference type="CDD" id="cd08646">
    <property type="entry name" value="FMT_core_Met-tRNA-FMT_N"/>
    <property type="match status" value="1"/>
</dbReference>
<dbReference type="EMBL" id="CAEZXG010000022">
    <property type="protein sequence ID" value="CAB4678247.1"/>
    <property type="molecule type" value="Genomic_DNA"/>
</dbReference>
<dbReference type="PANTHER" id="PTHR11138:SF5">
    <property type="entry name" value="METHIONYL-TRNA FORMYLTRANSFERASE, MITOCHONDRIAL"/>
    <property type="match status" value="1"/>
</dbReference>
<dbReference type="NCBIfam" id="TIGR00460">
    <property type="entry name" value="fmt"/>
    <property type="match status" value="1"/>
</dbReference>
<evidence type="ECO:0000313" key="8">
    <source>
        <dbReference type="EMBL" id="CAB4828877.1"/>
    </source>
</evidence>
<evidence type="ECO:0000256" key="3">
    <source>
        <dbReference type="ARBA" id="ARBA00022679"/>
    </source>
</evidence>